<dbReference type="EMBL" id="UINC01201914">
    <property type="protein sequence ID" value="SVE21471.1"/>
    <property type="molecule type" value="Genomic_DNA"/>
</dbReference>
<protein>
    <recommendedName>
        <fullName evidence="2">Hydratase</fullName>
    </recommendedName>
</protein>
<gene>
    <name evidence="1" type="ORF">METZ01_LOCUS474325</name>
</gene>
<dbReference type="SUPFAM" id="SSF56529">
    <property type="entry name" value="FAH"/>
    <property type="match status" value="1"/>
</dbReference>
<feature type="non-terminal residue" evidence="1">
    <location>
        <position position="175"/>
    </location>
</feature>
<dbReference type="InterPro" id="IPR050772">
    <property type="entry name" value="Hydratase-Decarb/MhpD_sf"/>
</dbReference>
<proteinExistence type="predicted"/>
<organism evidence="1">
    <name type="scientific">marine metagenome</name>
    <dbReference type="NCBI Taxonomy" id="408172"/>
    <lineage>
        <taxon>unclassified sequences</taxon>
        <taxon>metagenomes</taxon>
        <taxon>ecological metagenomes</taxon>
    </lineage>
</organism>
<evidence type="ECO:0000313" key="1">
    <source>
        <dbReference type="EMBL" id="SVE21471.1"/>
    </source>
</evidence>
<dbReference type="PANTHER" id="PTHR30143:SF0">
    <property type="entry name" value="2-KETO-4-PENTENOATE HYDRATASE"/>
    <property type="match status" value="1"/>
</dbReference>
<dbReference type="PANTHER" id="PTHR30143">
    <property type="entry name" value="ACID HYDRATASE"/>
    <property type="match status" value="1"/>
</dbReference>
<accession>A0A383BNQ6</accession>
<sequence length="175" mass="19404">MTPEEINKAASLIWEKWDTDELMDELPEDCRPQTDQDAHAIQSAFPSVSGLPHAGWKIAATSQAGQKHIQVNGPLAGRLLRGRILEDGAVCSLAANSMGVIEAEFAFRFGELVPPRDRAYKAEEVFSRVSELCLTIEIPDTRFKGLNGKLQLLAECACSWWLVKSAPVQVNWRDL</sequence>
<dbReference type="InterPro" id="IPR036663">
    <property type="entry name" value="Fumarylacetoacetase_C_sf"/>
</dbReference>
<reference evidence="1" key="1">
    <citation type="submission" date="2018-05" db="EMBL/GenBank/DDBJ databases">
        <authorList>
            <person name="Lanie J.A."/>
            <person name="Ng W.-L."/>
            <person name="Kazmierczak K.M."/>
            <person name="Andrzejewski T.M."/>
            <person name="Davidsen T.M."/>
            <person name="Wayne K.J."/>
            <person name="Tettelin H."/>
            <person name="Glass J.I."/>
            <person name="Rusch D."/>
            <person name="Podicherti R."/>
            <person name="Tsui H.-C.T."/>
            <person name="Winkler M.E."/>
        </authorList>
    </citation>
    <scope>NUCLEOTIDE SEQUENCE</scope>
</reference>
<name>A0A383BNQ6_9ZZZZ</name>
<dbReference type="GO" id="GO:0008684">
    <property type="term" value="F:2-oxopent-4-enoate hydratase activity"/>
    <property type="evidence" value="ECO:0007669"/>
    <property type="project" value="TreeGrafter"/>
</dbReference>
<evidence type="ECO:0008006" key="2">
    <source>
        <dbReference type="Google" id="ProtNLM"/>
    </source>
</evidence>
<dbReference type="Gene3D" id="3.90.850.10">
    <property type="entry name" value="Fumarylacetoacetase-like, C-terminal domain"/>
    <property type="match status" value="1"/>
</dbReference>
<dbReference type="GO" id="GO:0005737">
    <property type="term" value="C:cytoplasm"/>
    <property type="evidence" value="ECO:0007669"/>
    <property type="project" value="TreeGrafter"/>
</dbReference>
<dbReference type="AlphaFoldDB" id="A0A383BNQ6"/>